<evidence type="ECO:0000313" key="16">
    <source>
        <dbReference type="EMBL" id="PWI75530.1"/>
    </source>
</evidence>
<dbReference type="Gene3D" id="2.170.150.70">
    <property type="match status" value="2"/>
</dbReference>
<evidence type="ECO:0000256" key="2">
    <source>
        <dbReference type="ARBA" id="ARBA00005495"/>
    </source>
</evidence>
<dbReference type="GO" id="GO:0006493">
    <property type="term" value="P:protein O-linked glycosylation"/>
    <property type="evidence" value="ECO:0007669"/>
    <property type="project" value="TreeGrafter"/>
</dbReference>
<reference evidence="16" key="1">
    <citation type="submission" date="2015-05" db="EMBL/GenBank/DDBJ databases">
        <authorList>
            <person name="Wang D.B."/>
            <person name="Wang M."/>
        </authorList>
    </citation>
    <scope>NUCLEOTIDE SEQUENCE</scope>
    <source>
        <strain evidence="16">36-1</strain>
    </source>
</reference>
<evidence type="ECO:0000256" key="4">
    <source>
        <dbReference type="ARBA" id="ARBA00022676"/>
    </source>
</evidence>
<evidence type="ECO:0000256" key="8">
    <source>
        <dbReference type="ARBA" id="ARBA00022833"/>
    </source>
</evidence>
<reference evidence="15" key="3">
    <citation type="submission" date="2023-11" db="EMBL/GenBank/DDBJ databases">
        <authorList>
            <person name="Beijen E."/>
            <person name="Ohm R.A."/>
        </authorList>
    </citation>
    <scope>NUCLEOTIDE SEQUENCE</scope>
    <source>
        <strain evidence="15">CBS 150709</strain>
    </source>
</reference>
<evidence type="ECO:0000313" key="15">
    <source>
        <dbReference type="EMBL" id="KAK4091730.1"/>
    </source>
</evidence>
<keyword evidence="7" id="KW-0479">Metal-binding</keyword>
<keyword evidence="9" id="KW-0735">Signal-anchor</keyword>
<keyword evidence="18" id="KW-1185">Reference proteome</keyword>
<keyword evidence="11" id="KW-0472">Membrane</keyword>
<dbReference type="GO" id="GO:0016846">
    <property type="term" value="F:carbon-sulfur lyase activity"/>
    <property type="evidence" value="ECO:0007669"/>
    <property type="project" value="InterPro"/>
</dbReference>
<evidence type="ECO:0000256" key="7">
    <source>
        <dbReference type="ARBA" id="ARBA00022723"/>
    </source>
</evidence>
<protein>
    <submittedName>
        <fullName evidence="15">CAZyme family GT71</fullName>
    </submittedName>
</protein>
<proteinExistence type="inferred from homology"/>
<dbReference type="SUPFAM" id="SSF51316">
    <property type="entry name" value="Mss4-like"/>
    <property type="match status" value="2"/>
</dbReference>
<dbReference type="GO" id="GO:0000033">
    <property type="term" value="F:alpha-1,3-mannosyltransferase activity"/>
    <property type="evidence" value="ECO:0007669"/>
    <property type="project" value="TreeGrafter"/>
</dbReference>
<dbReference type="Pfam" id="PF04828">
    <property type="entry name" value="GFA"/>
    <property type="match status" value="1"/>
</dbReference>
<keyword evidence="8" id="KW-0862">Zinc</keyword>
<evidence type="ECO:0000256" key="5">
    <source>
        <dbReference type="ARBA" id="ARBA00022679"/>
    </source>
</evidence>
<accession>A0A2U3EM56</accession>
<gene>
    <name evidence="16" type="ORF">PCL_06188</name>
    <name evidence="15" type="ORF">Purlil1_4160</name>
</gene>
<reference evidence="15 18" key="4">
    <citation type="journal article" date="2024" name="Microbiol. Resour. Announc.">
        <title>Genome annotations for the ascomycete fungi Trichoderma harzianum, Trichoderma aggressivum, and Purpureocillium lilacinum.</title>
        <authorList>
            <person name="Beijen E.P.W."/>
            <person name="Ohm R.A."/>
        </authorList>
    </citation>
    <scope>NUCLEOTIDE SEQUENCE [LARGE SCALE GENOMIC DNA]</scope>
    <source>
        <strain evidence="15 18">CBS 150709</strain>
    </source>
</reference>
<evidence type="ECO:0000256" key="11">
    <source>
        <dbReference type="ARBA" id="ARBA00023136"/>
    </source>
</evidence>
<keyword evidence="6" id="KW-0812">Transmembrane</keyword>
<evidence type="ECO:0000313" key="17">
    <source>
        <dbReference type="Proteomes" id="UP000245956"/>
    </source>
</evidence>
<dbReference type="PROSITE" id="PS51891">
    <property type="entry name" value="CENP_V_GFA"/>
    <property type="match status" value="1"/>
</dbReference>
<dbReference type="Proteomes" id="UP001287286">
    <property type="component" value="Unassembled WGS sequence"/>
</dbReference>
<reference evidence="16 17" key="2">
    <citation type="journal article" date="2016" name="Front. Microbiol.">
        <title>Genome and transcriptome sequences reveal the specific parasitism of the nematophagous Purpureocillium lilacinum 36-1.</title>
        <authorList>
            <person name="Xie J."/>
            <person name="Li S."/>
            <person name="Mo C."/>
            <person name="Xiao X."/>
            <person name="Peng D."/>
            <person name="Wang G."/>
            <person name="Xiao Y."/>
        </authorList>
    </citation>
    <scope>NUCLEOTIDE SEQUENCE [LARGE SCALE GENOMIC DNA]</scope>
    <source>
        <strain evidence="16 17">36-1</strain>
    </source>
</reference>
<keyword evidence="12" id="KW-0325">Glycoprotein</keyword>
<feature type="domain" description="CENP-V/GFA" evidence="14">
    <location>
        <begin position="8"/>
        <end position="114"/>
    </location>
</feature>
<dbReference type="EMBL" id="LCWV01000002">
    <property type="protein sequence ID" value="PWI75530.1"/>
    <property type="molecule type" value="Genomic_DNA"/>
</dbReference>
<evidence type="ECO:0000256" key="3">
    <source>
        <dbReference type="ARBA" id="ARBA00009105"/>
    </source>
</evidence>
<dbReference type="Proteomes" id="UP000245956">
    <property type="component" value="Unassembled WGS sequence"/>
</dbReference>
<keyword evidence="4" id="KW-0328">Glycosyltransferase</keyword>
<dbReference type="GO" id="GO:0016020">
    <property type="term" value="C:membrane"/>
    <property type="evidence" value="ECO:0007669"/>
    <property type="project" value="UniProtKB-SubCell"/>
</dbReference>
<dbReference type="PANTHER" id="PTHR31392">
    <property type="entry name" value="ALPHA-1,3-MANNOSYLTRANSFERASE MNN1-RELATED"/>
    <property type="match status" value="1"/>
</dbReference>
<dbReference type="InterPro" id="IPR011057">
    <property type="entry name" value="Mss4-like_sf"/>
</dbReference>
<evidence type="ECO:0000259" key="14">
    <source>
        <dbReference type="PROSITE" id="PS51891"/>
    </source>
</evidence>
<dbReference type="SUPFAM" id="SSF53448">
    <property type="entry name" value="Nucleotide-diphospho-sugar transferases"/>
    <property type="match status" value="1"/>
</dbReference>
<evidence type="ECO:0000256" key="1">
    <source>
        <dbReference type="ARBA" id="ARBA00004606"/>
    </source>
</evidence>
<dbReference type="Pfam" id="PF11051">
    <property type="entry name" value="Mannosyl_trans3"/>
    <property type="match status" value="1"/>
</dbReference>
<comment type="similarity">
    <text evidence="2">Belongs to the Gfa family.</text>
</comment>
<feature type="region of interest" description="Disordered" evidence="13">
    <location>
        <begin position="783"/>
        <end position="802"/>
    </location>
</feature>
<comment type="caution">
    <text evidence="16">The sequence shown here is derived from an EMBL/GenBank/DDBJ whole genome shotgun (WGS) entry which is preliminary data.</text>
</comment>
<dbReference type="InterPro" id="IPR022751">
    <property type="entry name" value="Alpha_mannosyltransferase"/>
</dbReference>
<dbReference type="GO" id="GO:0046872">
    <property type="term" value="F:metal ion binding"/>
    <property type="evidence" value="ECO:0007669"/>
    <property type="project" value="UniProtKB-KW"/>
</dbReference>
<evidence type="ECO:0000256" key="12">
    <source>
        <dbReference type="ARBA" id="ARBA00023180"/>
    </source>
</evidence>
<sequence length="905" mass="100518">MAMARIAYRGNCHCGRYRYELALPQEIAETTACSCTICVKKGYLWVAPPEGSFRVVRDDGRLVEYSSKALRDKFCGHCGTGVTGEHIVGPLQGQFLVNVRAIQGVNPFKLEPHVTNVDTEDDRHIVAVAGEPPAQHVFACHCGKIQAELLTPLSEQQVKEDNCSSCVRNAYIGVYPTKDQVRTHGQEEYSFEYFGLGAEETGRKWGGVVHCSTCGVFVYNIIYGPPLSVFDKLPPERKARALEAYHRNVSLLPLNVRAIEGLGRGVRLGSLGIERTDEGTDGYAERLGVATGKRATGPCNALSRRHSFHDEPRPVNQAPTFIVRRARRQTSSKPQRGCLCASLSEVWRQRKLHQQTWTDARRSGKPQRHQPTMAASTNATQLAVHFSNAGRDATQPHSYLCAVQPQRLSGRDLDGMPRIAAALIAIVLCLSFNATIRDLADDVLFYDGRVPIGIDIDNVTATAKHFAKTTVQPPYKDQFWLVGQRSRMLAHWLHVADQAGPSRTRRHLLLASERAAAALFPFLKSSPSRPRSSTPLADLRSRFRGGGRGIVIPVGYGNLRYAGHLVVALREVLECQLPIEIAYAGDIDLDEERRNALAALDATGNIKFLNVLSVFADDTLSLLAGGWAIKPFGLLASRFEQAILVDADAVFLQPPQVLFEQRPFATTGAYLFHDRLLWQHAFAERHEWWREQIREPSAALNQSLVWTDDYAEECDSGVVVADKARTEVLGGLLHAAWQNTRDVRDEVSYKLTYGDKETWWLGLELAGSTYEFEKHYGSMIGWRPKTKPPTNETVQSVKGKDEDGDEARVCSFVIAHADDEDRLLWYNGSLLKNKLADPEAYDVPTDWMLDGRWEKGATKQNMSCMAGAQATPLDDGQLAILRRSIDGARRADDALRQKGVIPKAG</sequence>
<comment type="subcellular location">
    <subcellularLocation>
        <location evidence="1">Membrane</location>
        <topology evidence="1">Single-pass type II membrane protein</topology>
    </subcellularLocation>
</comment>
<evidence type="ECO:0000256" key="6">
    <source>
        <dbReference type="ARBA" id="ARBA00022692"/>
    </source>
</evidence>
<dbReference type="GO" id="GO:0005794">
    <property type="term" value="C:Golgi apparatus"/>
    <property type="evidence" value="ECO:0007669"/>
    <property type="project" value="TreeGrafter"/>
</dbReference>
<evidence type="ECO:0000256" key="10">
    <source>
        <dbReference type="ARBA" id="ARBA00022989"/>
    </source>
</evidence>
<comment type="similarity">
    <text evidence="3">Belongs to the MNN1/MNT family.</text>
</comment>
<organism evidence="16 17">
    <name type="scientific">Purpureocillium lilacinum</name>
    <name type="common">Paecilomyces lilacinus</name>
    <dbReference type="NCBI Taxonomy" id="33203"/>
    <lineage>
        <taxon>Eukaryota</taxon>
        <taxon>Fungi</taxon>
        <taxon>Dikarya</taxon>
        <taxon>Ascomycota</taxon>
        <taxon>Pezizomycotina</taxon>
        <taxon>Sordariomycetes</taxon>
        <taxon>Hypocreomycetidae</taxon>
        <taxon>Hypocreales</taxon>
        <taxon>Ophiocordycipitaceae</taxon>
        <taxon>Purpureocillium</taxon>
    </lineage>
</organism>
<evidence type="ECO:0000313" key="18">
    <source>
        <dbReference type="Proteomes" id="UP001287286"/>
    </source>
</evidence>
<dbReference type="PANTHER" id="PTHR31392:SF1">
    <property type="entry name" value="ALPHA-1,3-MANNOSYLTRANSFERASE MNN1-RELATED"/>
    <property type="match status" value="1"/>
</dbReference>
<evidence type="ECO:0000256" key="9">
    <source>
        <dbReference type="ARBA" id="ARBA00022968"/>
    </source>
</evidence>
<dbReference type="InterPro" id="IPR006913">
    <property type="entry name" value="CENP-V/GFA"/>
</dbReference>
<name>A0A2U3EM56_PURLI</name>
<dbReference type="AlphaFoldDB" id="A0A2U3EM56"/>
<evidence type="ECO:0000256" key="13">
    <source>
        <dbReference type="SAM" id="MobiDB-lite"/>
    </source>
</evidence>
<keyword evidence="10" id="KW-1133">Transmembrane helix</keyword>
<keyword evidence="5" id="KW-0808">Transferase</keyword>
<dbReference type="InterPro" id="IPR029044">
    <property type="entry name" value="Nucleotide-diphossugar_trans"/>
</dbReference>
<dbReference type="EMBL" id="JAWRVI010000011">
    <property type="protein sequence ID" value="KAK4091730.1"/>
    <property type="molecule type" value="Genomic_DNA"/>
</dbReference>